<organism evidence="1">
    <name type="scientific">bioreactor metagenome</name>
    <dbReference type="NCBI Taxonomy" id="1076179"/>
    <lineage>
        <taxon>unclassified sequences</taxon>
        <taxon>metagenomes</taxon>
        <taxon>ecological metagenomes</taxon>
    </lineage>
</organism>
<name>A0A645GBN3_9ZZZZ</name>
<dbReference type="Gene3D" id="1.10.440.10">
    <property type="entry name" value="T4 endonuclease V"/>
    <property type="match status" value="1"/>
</dbReference>
<dbReference type="Pfam" id="PF03013">
    <property type="entry name" value="Pyr_excise"/>
    <property type="match status" value="1"/>
</dbReference>
<comment type="caution">
    <text evidence="1">The sequence shown here is derived from an EMBL/GenBank/DDBJ whole genome shotgun (WGS) entry which is preliminary data.</text>
</comment>
<evidence type="ECO:0000313" key="1">
    <source>
        <dbReference type="EMBL" id="MPN24055.1"/>
    </source>
</evidence>
<protein>
    <recommendedName>
        <fullName evidence="2">Pyrimidine dimer DNA glycosylase</fullName>
    </recommendedName>
</protein>
<evidence type="ECO:0008006" key="2">
    <source>
        <dbReference type="Google" id="ProtNLM"/>
    </source>
</evidence>
<dbReference type="EMBL" id="VSSQ01072754">
    <property type="protein sequence ID" value="MPN24055.1"/>
    <property type="molecule type" value="Genomic_DNA"/>
</dbReference>
<accession>A0A645GBN3</accession>
<dbReference type="AlphaFoldDB" id="A0A645GBN3"/>
<dbReference type="InterPro" id="IPR024796">
    <property type="entry name" value="T4_endonuc_V"/>
</dbReference>
<sequence length="109" mass="12951">MRIWDIPPEKMCRNHLLGEHRELHAMWSIIINNKKAYAHHPETLRWKGKLKALYLRHETLVKEMEARGYKHHTPLDPALATGNDVQDEFVNTYEEHVRILKEKGCDCRV</sequence>
<gene>
    <name evidence="1" type="ORF">SDC9_171449</name>
</gene>
<dbReference type="InterPro" id="IPR004260">
    <property type="entry name" value="Pyr-dimer_DNA_glycosylase"/>
</dbReference>
<reference evidence="1" key="1">
    <citation type="submission" date="2019-08" db="EMBL/GenBank/DDBJ databases">
        <authorList>
            <person name="Kucharzyk K."/>
            <person name="Murdoch R.W."/>
            <person name="Higgins S."/>
            <person name="Loffler F."/>
        </authorList>
    </citation>
    <scope>NUCLEOTIDE SEQUENCE</scope>
</reference>
<dbReference type="SUPFAM" id="SSF47077">
    <property type="entry name" value="T4 endonuclease V"/>
    <property type="match status" value="1"/>
</dbReference>
<proteinExistence type="predicted"/>